<feature type="domain" description="Amidohydrolase-related" evidence="2">
    <location>
        <begin position="5"/>
        <end position="277"/>
    </location>
</feature>
<dbReference type="EC" id="3.1.1.-" evidence="3"/>
<evidence type="ECO:0000313" key="4">
    <source>
        <dbReference type="Proteomes" id="UP000540989"/>
    </source>
</evidence>
<sequence length="277" mass="31330">MAETIDSHQHLWRYTSEDYGWIGPQMQQLKRDFLPEDLEREMAAAQVDGAVAVQARQSVEETRWLLDLAAQSLAIRGVVGWLPIVQGDLPSQLSELGDTAKLKGLRHVIQDEPDDDFILREDFNLGIASLLGTGLVYDILIHERHLPQAARFVALHPRQTFVLDHLAKPKITAAEIEPWRTNLFALAAQPNVFCKLSGLVTEGDWEAWTLESLRPYLDAALAAFGPERLMAGSDWPVCLLASGYSRWWETLRGWMSSFKVRHQEMILGETAKSVYRL</sequence>
<evidence type="ECO:0000313" key="3">
    <source>
        <dbReference type="EMBL" id="MBB5059505.1"/>
    </source>
</evidence>
<dbReference type="SUPFAM" id="SSF51556">
    <property type="entry name" value="Metallo-dependent hydrolases"/>
    <property type="match status" value="1"/>
</dbReference>
<dbReference type="AlphaFoldDB" id="A0A7W7ZGH7"/>
<dbReference type="InterPro" id="IPR032466">
    <property type="entry name" value="Metal_Hydrolase"/>
</dbReference>
<dbReference type="Pfam" id="PF04909">
    <property type="entry name" value="Amidohydro_2"/>
    <property type="match status" value="1"/>
</dbReference>
<dbReference type="InterPro" id="IPR006680">
    <property type="entry name" value="Amidohydro-rel"/>
</dbReference>
<dbReference type="PANTHER" id="PTHR43569">
    <property type="entry name" value="AMIDOHYDROLASE"/>
    <property type="match status" value="1"/>
</dbReference>
<comment type="similarity">
    <text evidence="1">Belongs to the metallo-dependent hydrolases superfamily.</text>
</comment>
<dbReference type="InterPro" id="IPR052350">
    <property type="entry name" value="Metallo-dep_Lactonases"/>
</dbReference>
<dbReference type="EMBL" id="JACHIP010000006">
    <property type="protein sequence ID" value="MBB5059505.1"/>
    <property type="molecule type" value="Genomic_DNA"/>
</dbReference>
<dbReference type="PANTHER" id="PTHR43569:SF2">
    <property type="entry name" value="AMIDOHYDROLASE-RELATED DOMAIN-CONTAINING PROTEIN"/>
    <property type="match status" value="1"/>
</dbReference>
<keyword evidence="4" id="KW-1185">Reference proteome</keyword>
<dbReference type="Gene3D" id="3.20.20.140">
    <property type="entry name" value="Metal-dependent hydrolases"/>
    <property type="match status" value="1"/>
</dbReference>
<keyword evidence="3" id="KW-0378">Hydrolase</keyword>
<dbReference type="GO" id="GO:0016787">
    <property type="term" value="F:hydrolase activity"/>
    <property type="evidence" value="ECO:0007669"/>
    <property type="project" value="UniProtKB-KW"/>
</dbReference>
<dbReference type="Proteomes" id="UP000540989">
    <property type="component" value="Unassembled WGS sequence"/>
</dbReference>
<protein>
    <submittedName>
        <fullName evidence="3">L-fuconolactonase</fullName>
        <ecNumber evidence="3">3.1.1.-</ecNumber>
    </submittedName>
</protein>
<name>A0A7W7ZGH7_9BACT</name>
<reference evidence="3 4" key="1">
    <citation type="submission" date="2020-08" db="EMBL/GenBank/DDBJ databases">
        <title>Genomic Encyclopedia of Type Strains, Phase IV (KMG-V): Genome sequencing to study the core and pangenomes of soil and plant-associated prokaryotes.</title>
        <authorList>
            <person name="Whitman W."/>
        </authorList>
    </citation>
    <scope>NUCLEOTIDE SEQUENCE [LARGE SCALE GENOMIC DNA]</scope>
    <source>
        <strain evidence="3 4">M8UP14</strain>
    </source>
</reference>
<gene>
    <name evidence="3" type="ORF">HDF16_004231</name>
</gene>
<accession>A0A7W7ZGH7</accession>
<dbReference type="RefSeq" id="WP_184221090.1">
    <property type="nucleotide sequence ID" value="NZ_JACHIP010000006.1"/>
</dbReference>
<proteinExistence type="inferred from homology"/>
<comment type="caution">
    <text evidence="3">The sequence shown here is derived from an EMBL/GenBank/DDBJ whole genome shotgun (WGS) entry which is preliminary data.</text>
</comment>
<organism evidence="3 4">
    <name type="scientific">Granulicella aggregans</name>
    <dbReference type="NCBI Taxonomy" id="474949"/>
    <lineage>
        <taxon>Bacteria</taxon>
        <taxon>Pseudomonadati</taxon>
        <taxon>Acidobacteriota</taxon>
        <taxon>Terriglobia</taxon>
        <taxon>Terriglobales</taxon>
        <taxon>Acidobacteriaceae</taxon>
        <taxon>Granulicella</taxon>
    </lineage>
</organism>
<evidence type="ECO:0000256" key="1">
    <source>
        <dbReference type="ARBA" id="ARBA00038310"/>
    </source>
</evidence>
<evidence type="ECO:0000259" key="2">
    <source>
        <dbReference type="Pfam" id="PF04909"/>
    </source>
</evidence>